<keyword evidence="8" id="KW-0445">Lipid transport</keyword>
<feature type="transmembrane region" description="Helical" evidence="16">
    <location>
        <begin position="1335"/>
        <end position="1358"/>
    </location>
</feature>
<evidence type="ECO:0000256" key="17">
    <source>
        <dbReference type="SAM" id="SignalP"/>
    </source>
</evidence>
<protein>
    <recommendedName>
        <fullName evidence="18">SSD domain-containing protein</fullName>
    </recommendedName>
</protein>
<name>E9HE42_DAPPU</name>
<keyword evidence="7 16" id="KW-1133">Transmembrane helix</keyword>
<dbReference type="FunFam" id="1.20.1640.10:FF:000008">
    <property type="entry name" value="NPC intracellular cholesterol transporter 1"/>
    <property type="match status" value="1"/>
</dbReference>
<organism evidence="19 20">
    <name type="scientific">Daphnia pulex</name>
    <name type="common">Water flea</name>
    <dbReference type="NCBI Taxonomy" id="6669"/>
    <lineage>
        <taxon>Eukaryota</taxon>
        <taxon>Metazoa</taxon>
        <taxon>Ecdysozoa</taxon>
        <taxon>Arthropoda</taxon>
        <taxon>Crustacea</taxon>
        <taxon>Branchiopoda</taxon>
        <taxon>Diplostraca</taxon>
        <taxon>Cladocera</taxon>
        <taxon>Anomopoda</taxon>
        <taxon>Daphniidae</taxon>
        <taxon>Daphnia</taxon>
    </lineage>
</organism>
<keyword evidence="6 17" id="KW-0732">Signal</keyword>
<evidence type="ECO:0000256" key="10">
    <source>
        <dbReference type="ARBA" id="ARBA00023136"/>
    </source>
</evidence>
<feature type="transmembrane region" description="Helical" evidence="16">
    <location>
        <begin position="759"/>
        <end position="783"/>
    </location>
</feature>
<dbReference type="InterPro" id="IPR053956">
    <property type="entry name" value="NPC1_MLD"/>
</dbReference>
<feature type="transmembrane region" description="Helical" evidence="16">
    <location>
        <begin position="789"/>
        <end position="811"/>
    </location>
</feature>
<evidence type="ECO:0000256" key="2">
    <source>
        <dbReference type="ARBA" id="ARBA00005585"/>
    </source>
</evidence>
<dbReference type="GO" id="GO:0015918">
    <property type="term" value="P:sterol transport"/>
    <property type="evidence" value="ECO:0000318"/>
    <property type="project" value="GO_Central"/>
</dbReference>
<dbReference type="Proteomes" id="UP000000305">
    <property type="component" value="Unassembled WGS sequence"/>
</dbReference>
<dbReference type="Gene3D" id="1.20.1640.10">
    <property type="entry name" value="Multidrug efflux transporter AcrB transmembrane domain"/>
    <property type="match status" value="2"/>
</dbReference>
<evidence type="ECO:0000256" key="16">
    <source>
        <dbReference type="SAM" id="Phobius"/>
    </source>
</evidence>
<feature type="transmembrane region" description="Helical" evidence="16">
    <location>
        <begin position="439"/>
        <end position="459"/>
    </location>
</feature>
<reference evidence="19 20" key="1">
    <citation type="journal article" date="2011" name="Science">
        <title>The ecoresponsive genome of Daphnia pulex.</title>
        <authorList>
            <person name="Colbourne J.K."/>
            <person name="Pfrender M.E."/>
            <person name="Gilbert D."/>
            <person name="Thomas W.K."/>
            <person name="Tucker A."/>
            <person name="Oakley T.H."/>
            <person name="Tokishita S."/>
            <person name="Aerts A."/>
            <person name="Arnold G.J."/>
            <person name="Basu M.K."/>
            <person name="Bauer D.J."/>
            <person name="Caceres C.E."/>
            <person name="Carmel L."/>
            <person name="Casola C."/>
            <person name="Choi J.H."/>
            <person name="Detter J.C."/>
            <person name="Dong Q."/>
            <person name="Dusheyko S."/>
            <person name="Eads B.D."/>
            <person name="Frohlich T."/>
            <person name="Geiler-Samerotte K.A."/>
            <person name="Gerlach D."/>
            <person name="Hatcher P."/>
            <person name="Jogdeo S."/>
            <person name="Krijgsveld J."/>
            <person name="Kriventseva E.V."/>
            <person name="Kultz D."/>
            <person name="Laforsch C."/>
            <person name="Lindquist E."/>
            <person name="Lopez J."/>
            <person name="Manak J.R."/>
            <person name="Muller J."/>
            <person name="Pangilinan J."/>
            <person name="Patwardhan R.P."/>
            <person name="Pitluck S."/>
            <person name="Pritham E.J."/>
            <person name="Rechtsteiner A."/>
            <person name="Rho M."/>
            <person name="Rogozin I.B."/>
            <person name="Sakarya O."/>
            <person name="Salamov A."/>
            <person name="Schaack S."/>
            <person name="Shapiro H."/>
            <person name="Shiga Y."/>
            <person name="Skalitzky C."/>
            <person name="Smith Z."/>
            <person name="Souvorov A."/>
            <person name="Sung W."/>
            <person name="Tang Z."/>
            <person name="Tsuchiya D."/>
            <person name="Tu H."/>
            <person name="Vos H."/>
            <person name="Wang M."/>
            <person name="Wolf Y.I."/>
            <person name="Yamagata H."/>
            <person name="Yamada T."/>
            <person name="Ye Y."/>
            <person name="Shaw J.R."/>
            <person name="Andrews J."/>
            <person name="Crease T.J."/>
            <person name="Tang H."/>
            <person name="Lucas S.M."/>
            <person name="Robertson H.M."/>
            <person name="Bork P."/>
            <person name="Koonin E.V."/>
            <person name="Zdobnov E.M."/>
            <person name="Grigoriev I.V."/>
            <person name="Lynch M."/>
            <person name="Boore J.L."/>
        </authorList>
    </citation>
    <scope>NUCLEOTIDE SEQUENCE [LARGE SCALE GENOMIC DNA]</scope>
</reference>
<evidence type="ECO:0000256" key="1">
    <source>
        <dbReference type="ARBA" id="ARBA00004127"/>
    </source>
</evidence>
<dbReference type="Pfam" id="PF12349">
    <property type="entry name" value="Sterol-sensing"/>
    <property type="match status" value="1"/>
</dbReference>
<dbReference type="InParanoid" id="E9HE42"/>
<keyword evidence="5 16" id="KW-0812">Transmembrane</keyword>
<dbReference type="InterPro" id="IPR053958">
    <property type="entry name" value="HMGCR/SNAP/NPC1-like_SSD"/>
</dbReference>
<keyword evidence="10 16" id="KW-0472">Membrane</keyword>
<dbReference type="eggNOG" id="KOG1933">
    <property type="taxonomic scope" value="Eukaryota"/>
</dbReference>
<evidence type="ECO:0000256" key="15">
    <source>
        <dbReference type="ARBA" id="ARBA00034049"/>
    </source>
</evidence>
<feature type="transmembrane region" description="Helical" evidence="16">
    <location>
        <begin position="832"/>
        <end position="859"/>
    </location>
</feature>
<comment type="catalytic activity">
    <reaction evidence="15">
        <text>cholesterol(in) = cholesterol(out)</text>
        <dbReference type="Rhea" id="RHEA:39747"/>
        <dbReference type="ChEBI" id="CHEBI:16113"/>
    </reaction>
</comment>
<evidence type="ECO:0000313" key="20">
    <source>
        <dbReference type="Proteomes" id="UP000000305"/>
    </source>
</evidence>
<dbReference type="Pfam" id="PF22314">
    <property type="entry name" value="NPC1_MLD"/>
    <property type="match status" value="1"/>
</dbReference>
<keyword evidence="11" id="KW-1015">Disulfide bond</keyword>
<feature type="transmembrane region" description="Helical" evidence="16">
    <location>
        <begin position="865"/>
        <end position="890"/>
    </location>
</feature>
<dbReference type="InterPro" id="IPR004765">
    <property type="entry name" value="NPC1-like"/>
</dbReference>
<evidence type="ECO:0000256" key="12">
    <source>
        <dbReference type="ARBA" id="ARBA00023166"/>
    </source>
</evidence>
<evidence type="ECO:0000256" key="11">
    <source>
        <dbReference type="ARBA" id="ARBA00023157"/>
    </source>
</evidence>
<keyword evidence="12" id="KW-1207">Sterol metabolism</keyword>
<keyword evidence="3" id="KW-0813">Transport</keyword>
<dbReference type="PANTHER" id="PTHR45727">
    <property type="entry name" value="NPC INTRACELLULAR CHOLESTEROL TRANSPORTER 1"/>
    <property type="match status" value="1"/>
</dbReference>
<feature type="transmembrane region" description="Helical" evidence="16">
    <location>
        <begin position="726"/>
        <end position="747"/>
    </location>
</feature>
<feature type="transmembrane region" description="Helical" evidence="16">
    <location>
        <begin position="1303"/>
        <end position="1323"/>
    </location>
</feature>
<feature type="transmembrane region" description="Helical" evidence="16">
    <location>
        <begin position="982"/>
        <end position="1000"/>
    </location>
</feature>
<evidence type="ECO:0000256" key="13">
    <source>
        <dbReference type="ARBA" id="ARBA00023180"/>
    </source>
</evidence>
<feature type="transmembrane region" description="Helical" evidence="16">
    <location>
        <begin position="1205"/>
        <end position="1226"/>
    </location>
</feature>
<comment type="subcellular location">
    <subcellularLocation>
        <location evidence="1">Endomembrane system</location>
        <topology evidence="1">Multi-pass membrane protein</topology>
    </subcellularLocation>
</comment>
<keyword evidence="9" id="KW-0443">Lipid metabolism</keyword>
<evidence type="ECO:0000256" key="3">
    <source>
        <dbReference type="ARBA" id="ARBA00022448"/>
    </source>
</evidence>
<evidence type="ECO:0000256" key="14">
    <source>
        <dbReference type="ARBA" id="ARBA00023221"/>
    </source>
</evidence>
<evidence type="ECO:0000256" key="9">
    <source>
        <dbReference type="ARBA" id="ARBA00023098"/>
    </source>
</evidence>
<keyword evidence="14" id="KW-0753">Steroid metabolism</keyword>
<feature type="transmembrane region" description="Helical" evidence="16">
    <location>
        <begin position="943"/>
        <end position="962"/>
    </location>
</feature>
<dbReference type="PROSITE" id="PS50156">
    <property type="entry name" value="SSD"/>
    <property type="match status" value="1"/>
</dbReference>
<dbReference type="NCBIfam" id="TIGR00917">
    <property type="entry name" value="2A060601"/>
    <property type="match status" value="1"/>
</dbReference>
<sequence length="1394" mass="156681">MRRAVTFVFMFFLFSIWYGQVTSETADNELKGLWHQKNVVLFKIPKFTAQRSSNNEASYKVYILSDQPSALTLFHDSEAQHHSIWSPKALAKSSKDEQGHCVWYGTCSDCEYAYNYAYSGEAMPIANTDHAALYSVCPELFEQFGPGEEPHFCCDSRQINDLIVNFGQALNLVGRCPSCARNLRMIFCTMTCDPHHSRFLSYNTTEEHSTPEPVTNSTVVVKALEYYISDTYVTEMYDSCKEVTNPSSNSLVMPTICGQWGEDCSPRRLLDFMGLGMANQGFSPFDIYFQYIPDGETVTHVVEPFAPPAIPCYEVISNSSGTCSCVDCTGSCPVPKPWPPLPEPWTIGSMYGVSFVMLMVFLAVSGTFLVTVFWKWHVDQVARGVKRRSLQPTISTTSSTDSQYEYVEGSFMERAGASMEKALESFFTAWGTFCARWPWMVLIFGLSVAAALTVGVVFLEVTIDPVELWASPESRSRQEKDYFDKSFTPFYRTEQVILHAEGIEGFDYETLSGTKRFGPAFQLDFLLEVLHLQHDIEALMGDNGTHLNDICYMPMKPDVNECTIQSVLGWWQGREDYLLKSVVGTTNGYNYTYLDHAIYCSKNPLMPYDNNFKWQNENGTLEQIGCMAEYGGPAFPYVVLGGFRNGENESVTDESLYMNATALILTFIVQNIANKDQLGPAKDWEKKFLEYMKFWKKNKMPKYMSVAYMAERSIEDELTRASQSDVITIAISYCIMFAYIAIALGQARSFSRLLVDSKITLGIGGVIIVLLSVVASIGFYGYVGVPATLIIIEVIPFLVLAVGVDNIFILVQTYQREPRRANETHEEHIGRIVGEVAPSMLLSSISEAFCFFLGALSGMPAVKAFALYAGMALLLAFLLQMTCFIGLFSLDTARQESNRLDIFCCVQVGKKNDPKDAAAAKGALYKLFQHAYAPFILSKPMRAIVMVVFFGWLCASVALTPRVEVGLDQELSMPEDSYMLDYFSYLAKYLSVGAPVYFVVKESNFNYTDQLAQKKLCGGRGCDADSLVTQIYLASKNKSRSYIAATPASWIDDYLDWFRISECCKTKLDEHGEFEFYPFLDCNECNKTFIDEENLWPDPKTLNFWLPYFLKDNPCENCPKGGHAAYGQAMQYDNVTEVVGANYFMTYHTILRTSKDFYSSLIEARVIADSISETLSNITNSNVEVFPYSIFYVYYEQYLTMWRDVLVSLSISIGAIFVVTFILLGLDIHSSVVVLITIIMILVDLFGLMYLWDITLNAVSLVNLVMAVGISVEFCSHIVRAFAMSIEPTRIARSKESLVRMGSSVLSGITLTKFGGIVVLAFAKSQIFQVFYFRMYLGIVLIGAAHGLIFLPVLLSFIGPPQNKLKAWQHSVSLQRRTVHVTLSQAETENNDLA</sequence>
<dbReference type="PANTHER" id="PTHR45727:SF2">
    <property type="entry name" value="NPC INTRACELLULAR CHOLESTEROL TRANSPORTER 1"/>
    <property type="match status" value="1"/>
</dbReference>
<comment type="similarity">
    <text evidence="2">Belongs to the patched family.</text>
</comment>
<dbReference type="InterPro" id="IPR032190">
    <property type="entry name" value="NPC1_N"/>
</dbReference>
<evidence type="ECO:0000256" key="4">
    <source>
        <dbReference type="ARBA" id="ARBA00022548"/>
    </source>
</evidence>
<feature type="chain" id="PRO_5005675024" description="SSD domain-containing protein" evidence="17">
    <location>
        <begin position="24"/>
        <end position="1394"/>
    </location>
</feature>
<dbReference type="GO" id="GO:0015485">
    <property type="term" value="F:cholesterol binding"/>
    <property type="evidence" value="ECO:0000318"/>
    <property type="project" value="GO_Central"/>
</dbReference>
<dbReference type="GO" id="GO:0012505">
    <property type="term" value="C:endomembrane system"/>
    <property type="evidence" value="ECO:0007669"/>
    <property type="project" value="UniProtKB-SubCell"/>
</dbReference>
<gene>
    <name evidence="19" type="ORF">DAPPUDRAFT_328579</name>
</gene>
<dbReference type="HOGENOM" id="CLU_002359_0_0_1"/>
<dbReference type="GO" id="GO:0005319">
    <property type="term" value="F:lipid transporter activity"/>
    <property type="evidence" value="ECO:0007669"/>
    <property type="project" value="InterPro"/>
</dbReference>
<evidence type="ECO:0000313" key="19">
    <source>
        <dbReference type="EMBL" id="EFX69947.1"/>
    </source>
</evidence>
<keyword evidence="13" id="KW-0325">Glycoprotein</keyword>
<dbReference type="InterPro" id="IPR000731">
    <property type="entry name" value="SSD"/>
</dbReference>
<dbReference type="GO" id="GO:0030299">
    <property type="term" value="P:intestinal cholesterol absorption"/>
    <property type="evidence" value="ECO:0000318"/>
    <property type="project" value="GO_Central"/>
</dbReference>
<feature type="domain" description="SSD" evidence="18">
    <location>
        <begin position="725"/>
        <end position="890"/>
    </location>
</feature>
<dbReference type="EMBL" id="GL732627">
    <property type="protein sequence ID" value="EFX69947.1"/>
    <property type="molecule type" value="Genomic_DNA"/>
</dbReference>
<proteinExistence type="inferred from homology"/>
<dbReference type="OrthoDB" id="6510177at2759"/>
<dbReference type="FunCoup" id="E9HE42">
    <property type="interactions" value="1099"/>
</dbReference>
<evidence type="ECO:0000256" key="5">
    <source>
        <dbReference type="ARBA" id="ARBA00022692"/>
    </source>
</evidence>
<dbReference type="KEGG" id="dpx:DAPPUDRAFT_328579"/>
<feature type="transmembrane region" description="Helical" evidence="16">
    <location>
        <begin position="350"/>
        <end position="374"/>
    </location>
</feature>
<dbReference type="GO" id="GO:0008203">
    <property type="term" value="P:cholesterol metabolic process"/>
    <property type="evidence" value="ECO:0007669"/>
    <property type="project" value="UniProtKB-KW"/>
</dbReference>
<keyword evidence="4" id="KW-0153">Cholesterol metabolism</keyword>
<evidence type="ECO:0000256" key="8">
    <source>
        <dbReference type="ARBA" id="ARBA00023055"/>
    </source>
</evidence>
<keyword evidence="20" id="KW-1185">Reference proteome</keyword>
<evidence type="ECO:0000259" key="18">
    <source>
        <dbReference type="PROSITE" id="PS50156"/>
    </source>
</evidence>
<feature type="transmembrane region" description="Helical" evidence="16">
    <location>
        <begin position="1232"/>
        <end position="1252"/>
    </location>
</feature>
<dbReference type="STRING" id="6669.E9HE42"/>
<dbReference type="GO" id="GO:0005886">
    <property type="term" value="C:plasma membrane"/>
    <property type="evidence" value="ECO:0000318"/>
    <property type="project" value="GO_Central"/>
</dbReference>
<feature type="transmembrane region" description="Helical" evidence="16">
    <location>
        <begin position="1264"/>
        <end position="1283"/>
    </location>
</feature>
<dbReference type="SUPFAM" id="SSF82866">
    <property type="entry name" value="Multidrug efflux transporter AcrB transmembrane domain"/>
    <property type="match status" value="2"/>
</dbReference>
<dbReference type="PhylomeDB" id="E9HE42"/>
<accession>E9HE42</accession>
<evidence type="ECO:0000256" key="7">
    <source>
        <dbReference type="ARBA" id="ARBA00022989"/>
    </source>
</evidence>
<dbReference type="OMA" id="WWFDVES"/>
<dbReference type="FunFam" id="1.20.1640.10:FF:000010">
    <property type="entry name" value="NPC intracellular cholesterol transporter 1"/>
    <property type="match status" value="1"/>
</dbReference>
<dbReference type="GO" id="GO:0042632">
    <property type="term" value="P:cholesterol homeostasis"/>
    <property type="evidence" value="ECO:0000318"/>
    <property type="project" value="GO_Central"/>
</dbReference>
<dbReference type="Pfam" id="PF16414">
    <property type="entry name" value="NPC1_N"/>
    <property type="match status" value="1"/>
</dbReference>
<dbReference type="GO" id="GO:0030301">
    <property type="term" value="P:cholesterol transport"/>
    <property type="evidence" value="ECO:0007669"/>
    <property type="project" value="UniProtKB-ARBA"/>
</dbReference>
<feature type="signal peptide" evidence="17">
    <location>
        <begin position="1"/>
        <end position="23"/>
    </location>
</feature>
<evidence type="ECO:0000256" key="6">
    <source>
        <dbReference type="ARBA" id="ARBA00022729"/>
    </source>
</evidence>